<protein>
    <submittedName>
        <fullName evidence="1">Uncharacterized protein</fullName>
    </submittedName>
</protein>
<dbReference type="RefSeq" id="WP_235293282.1">
    <property type="nucleotide sequence ID" value="NZ_BSOH01000005.1"/>
</dbReference>
<reference evidence="1" key="1">
    <citation type="journal article" date="2014" name="Int. J. Syst. Evol. Microbiol.">
        <title>Complete genome sequence of Corynebacterium casei LMG S-19264T (=DSM 44701T), isolated from a smear-ripened cheese.</title>
        <authorList>
            <consortium name="US DOE Joint Genome Institute (JGI-PGF)"/>
            <person name="Walter F."/>
            <person name="Albersmeier A."/>
            <person name="Kalinowski J."/>
            <person name="Ruckert C."/>
        </authorList>
    </citation>
    <scope>NUCLEOTIDE SEQUENCE</scope>
    <source>
        <strain evidence="1">NBRC 108769</strain>
    </source>
</reference>
<dbReference type="AlphaFoldDB" id="A0AA37SP10"/>
<accession>A0AA37SP10</accession>
<comment type="caution">
    <text evidence="1">The sequence shown here is derived from an EMBL/GenBank/DDBJ whole genome shotgun (WGS) entry which is preliminary data.</text>
</comment>
<dbReference type="EMBL" id="BSOH01000005">
    <property type="protein sequence ID" value="GLR16479.1"/>
    <property type="molecule type" value="Genomic_DNA"/>
</dbReference>
<dbReference type="Proteomes" id="UP001156666">
    <property type="component" value="Unassembled WGS sequence"/>
</dbReference>
<name>A0AA37SP10_9BACT</name>
<reference evidence="1" key="2">
    <citation type="submission" date="2023-01" db="EMBL/GenBank/DDBJ databases">
        <title>Draft genome sequence of Portibacter lacus strain NBRC 108769.</title>
        <authorList>
            <person name="Sun Q."/>
            <person name="Mori K."/>
        </authorList>
    </citation>
    <scope>NUCLEOTIDE SEQUENCE</scope>
    <source>
        <strain evidence="1">NBRC 108769</strain>
    </source>
</reference>
<sequence length="139" mass="16184">MKYKLIIFLGTVFILLNVTSAISQSKVNIDDLIGKKWCFLNKESISNVGNEWTKDSYKVFIDDKNISDAKYYLSNTPDEKFKDNKVGKMKKGRYLVYSLSNHEKFPNKTECLEIIDFKNDTLTIRNIKVREPVIMVLCE</sequence>
<evidence type="ECO:0000313" key="1">
    <source>
        <dbReference type="EMBL" id="GLR16479.1"/>
    </source>
</evidence>
<gene>
    <name evidence="1" type="ORF">GCM10007940_10940</name>
</gene>
<keyword evidence="2" id="KW-1185">Reference proteome</keyword>
<organism evidence="1 2">
    <name type="scientific">Portibacter lacus</name>
    <dbReference type="NCBI Taxonomy" id="1099794"/>
    <lineage>
        <taxon>Bacteria</taxon>
        <taxon>Pseudomonadati</taxon>
        <taxon>Bacteroidota</taxon>
        <taxon>Saprospiria</taxon>
        <taxon>Saprospirales</taxon>
        <taxon>Haliscomenobacteraceae</taxon>
        <taxon>Portibacter</taxon>
    </lineage>
</organism>
<evidence type="ECO:0000313" key="2">
    <source>
        <dbReference type="Proteomes" id="UP001156666"/>
    </source>
</evidence>
<proteinExistence type="predicted"/>